<dbReference type="Proteomes" id="UP001159363">
    <property type="component" value="Chromosome 5"/>
</dbReference>
<evidence type="ECO:0000259" key="4">
    <source>
        <dbReference type="Pfam" id="PF13359"/>
    </source>
</evidence>
<evidence type="ECO:0000313" key="5">
    <source>
        <dbReference type="EMBL" id="KAJ8880311.1"/>
    </source>
</evidence>
<dbReference type="Pfam" id="PF13359">
    <property type="entry name" value="DDE_Tnp_4"/>
    <property type="match status" value="1"/>
</dbReference>
<dbReference type="InterPro" id="IPR027806">
    <property type="entry name" value="HARBI1_dom"/>
</dbReference>
<dbReference type="EMBL" id="JARBHB010000006">
    <property type="protein sequence ID" value="KAJ8880311.1"/>
    <property type="molecule type" value="Genomic_DNA"/>
</dbReference>
<evidence type="ECO:0000313" key="6">
    <source>
        <dbReference type="Proteomes" id="UP001159363"/>
    </source>
</evidence>
<organism evidence="5 6">
    <name type="scientific">Dryococelus australis</name>
    <dbReference type="NCBI Taxonomy" id="614101"/>
    <lineage>
        <taxon>Eukaryota</taxon>
        <taxon>Metazoa</taxon>
        <taxon>Ecdysozoa</taxon>
        <taxon>Arthropoda</taxon>
        <taxon>Hexapoda</taxon>
        <taxon>Insecta</taxon>
        <taxon>Pterygota</taxon>
        <taxon>Neoptera</taxon>
        <taxon>Polyneoptera</taxon>
        <taxon>Phasmatodea</taxon>
        <taxon>Verophasmatodea</taxon>
        <taxon>Anareolatae</taxon>
        <taxon>Phasmatidae</taxon>
        <taxon>Eurycanthinae</taxon>
        <taxon>Dryococelus</taxon>
    </lineage>
</organism>
<proteinExistence type="predicted"/>
<name>A0ABQ9H7V2_9NEOP</name>
<gene>
    <name evidence="5" type="ORF">PR048_016777</name>
</gene>
<protein>
    <recommendedName>
        <fullName evidence="4">DDE Tnp4 domain-containing protein</fullName>
    </recommendedName>
</protein>
<comment type="caution">
    <text evidence="5">The sequence shown here is derived from an EMBL/GenBank/DDBJ whole genome shotgun (WGS) entry which is preliminary data.</text>
</comment>
<evidence type="ECO:0000256" key="1">
    <source>
        <dbReference type="ARBA" id="ARBA00001968"/>
    </source>
</evidence>
<reference evidence="5 6" key="1">
    <citation type="submission" date="2023-02" db="EMBL/GenBank/DDBJ databases">
        <title>LHISI_Scaffold_Assembly.</title>
        <authorList>
            <person name="Stuart O.P."/>
            <person name="Cleave R."/>
            <person name="Magrath M.J.L."/>
            <person name="Mikheyev A.S."/>
        </authorList>
    </citation>
    <scope>NUCLEOTIDE SEQUENCE [LARGE SCALE GENOMIC DNA]</scope>
    <source>
        <strain evidence="5">Daus_M_001</strain>
        <tissue evidence="5">Leg muscle</tissue>
    </source>
</reference>
<keyword evidence="6" id="KW-1185">Reference proteome</keyword>
<comment type="cofactor">
    <cofactor evidence="1">
        <name>a divalent metal cation</name>
        <dbReference type="ChEBI" id="CHEBI:60240"/>
    </cofactor>
</comment>
<keyword evidence="2" id="KW-0479">Metal-binding</keyword>
<feature type="domain" description="DDE Tnp4" evidence="4">
    <location>
        <begin position="217"/>
        <end position="340"/>
    </location>
</feature>
<accession>A0ABQ9H7V2</accession>
<evidence type="ECO:0000256" key="3">
    <source>
        <dbReference type="SAM" id="MobiDB-lite"/>
    </source>
</evidence>
<feature type="region of interest" description="Disordered" evidence="3">
    <location>
        <begin position="31"/>
        <end position="77"/>
    </location>
</feature>
<evidence type="ECO:0000256" key="2">
    <source>
        <dbReference type="ARBA" id="ARBA00022723"/>
    </source>
</evidence>
<sequence>MNELFTTVRPNHVQFNQKGVASHPCSSQCRNDAGSSADSTAKVATLDNTREGRREGGQVVLEPPEVKGKKKREWVRGQDASTSTDRCFLKSSRRIYRRGFCIVNEHFKIVTFKWRDLGYSYGSRPPSAGITLRTLNALLSLQVLWRNCETFFPSSPGGSHITPSKDVGLILLQIPFLIIQLVHFTTYALTVHEETENEGVLDDKGNVLITKYHVLSTSLFYNYKRTRSIVVSAVVDEDYCFRYIHFCSDGRICDSAMFPNPTLNAAMENGLLLAYTRRVCLFVEAFFLRPYLLRSCIYRGHATEQKVFNYKSSMAPALAENAFDIRASRFRVFRTPIFLHVKTTKTAGEKKTRVPLSIKMSTGEISHGESRNVPTTIYTSNGYLNLQQLQE</sequence>